<dbReference type="InterPro" id="IPR050445">
    <property type="entry name" value="Bact_polysacc_biosynth/exp"/>
</dbReference>
<organism evidence="3 4">
    <name type="scientific">Neptuniibacter caesariensis</name>
    <dbReference type="NCBI Taxonomy" id="207954"/>
    <lineage>
        <taxon>Bacteria</taxon>
        <taxon>Pseudomonadati</taxon>
        <taxon>Pseudomonadota</taxon>
        <taxon>Gammaproteobacteria</taxon>
        <taxon>Oceanospirillales</taxon>
        <taxon>Oceanospirillaceae</taxon>
        <taxon>Neptuniibacter</taxon>
    </lineage>
</organism>
<keyword evidence="2" id="KW-1133">Transmembrane helix</keyword>
<gene>
    <name evidence="3" type="ORF">MED92_09914</name>
</gene>
<dbReference type="AlphaFoldDB" id="A0A7U8C5R9"/>
<dbReference type="Proteomes" id="UP000002171">
    <property type="component" value="Unassembled WGS sequence"/>
</dbReference>
<keyword evidence="2" id="KW-0812">Transmembrane</keyword>
<dbReference type="OrthoDB" id="6210130at2"/>
<dbReference type="PANTHER" id="PTHR32309:SF13">
    <property type="entry name" value="FERRIC ENTEROBACTIN TRANSPORT PROTEIN FEPE"/>
    <property type="match status" value="1"/>
</dbReference>
<feature type="coiled-coil region" evidence="1">
    <location>
        <begin position="331"/>
        <end position="396"/>
    </location>
</feature>
<evidence type="ECO:0000256" key="1">
    <source>
        <dbReference type="SAM" id="Coils"/>
    </source>
</evidence>
<proteinExistence type="predicted"/>
<dbReference type="GO" id="GO:0005886">
    <property type="term" value="C:plasma membrane"/>
    <property type="evidence" value="ECO:0007669"/>
    <property type="project" value="TreeGrafter"/>
</dbReference>
<keyword evidence="1" id="KW-0175">Coiled coil</keyword>
<feature type="coiled-coil region" evidence="1">
    <location>
        <begin position="268"/>
        <end position="302"/>
    </location>
</feature>
<keyword evidence="2" id="KW-0472">Membrane</keyword>
<comment type="caution">
    <text evidence="3">The sequence shown here is derived from an EMBL/GenBank/DDBJ whole genome shotgun (WGS) entry which is preliminary data.</text>
</comment>
<sequence>MIRSAIVKKVASLLWAGWRRRYLIAVPIILMPFVGLAVGILSPKKYETSTTILFQEAAEHNPFLEDLSIATNLRDRMEALNALLHSRHILASVAWQRKLIHEEMDEESKAQVIADLSKALKATLVGDNLIKISYKAPDKSEMKETLRMVSMRFVERVLAPQRSSIIQSESFLSKELEERRVDLQSAEQALAEYKNKYASELPRLHSANVARLSELQAYLAERRIELDGARAAQASLAMRLSQTNPVVGKIEEAIINVMAELTQLRARYTDEHSQVQNVLARLQSLEKERNRILSQMQELNQGGLKQARLEQLWAIATTQETGNNNRQHPLLISQLERLQQADDHIERLNKEVGSLSAEISNLLKKVNGYGQHERNLKELERDIQVRQKIYHDLAERYEMARVTRSLGKNEESERVKLIDPPFEPLAPINMPVVIFVIAGLFAGIGLGLGLAVVAELLDTSIRRKDTLFEMLNVPVLARVPAMNTEKPFTQE</sequence>
<dbReference type="PANTHER" id="PTHR32309">
    <property type="entry name" value="TYROSINE-PROTEIN KINASE"/>
    <property type="match status" value="1"/>
</dbReference>
<reference evidence="3 4" key="1">
    <citation type="submission" date="2006-02" db="EMBL/GenBank/DDBJ databases">
        <authorList>
            <person name="Pinhassi J."/>
            <person name="Pedros-Alio C."/>
            <person name="Ferriera S."/>
            <person name="Johnson J."/>
            <person name="Kravitz S."/>
            <person name="Halpern A."/>
            <person name="Remington K."/>
            <person name="Beeson K."/>
            <person name="Tran B."/>
            <person name="Rogers Y.-H."/>
            <person name="Friedman R."/>
            <person name="Venter J.C."/>
        </authorList>
    </citation>
    <scope>NUCLEOTIDE SEQUENCE [LARGE SCALE GENOMIC DNA]</scope>
    <source>
        <strain evidence="3 4">MED92</strain>
    </source>
</reference>
<accession>A0A7U8C5R9</accession>
<dbReference type="GO" id="GO:0004713">
    <property type="term" value="F:protein tyrosine kinase activity"/>
    <property type="evidence" value="ECO:0007669"/>
    <property type="project" value="TreeGrafter"/>
</dbReference>
<dbReference type="EMBL" id="AAOW01000004">
    <property type="protein sequence ID" value="EAR62012.1"/>
    <property type="molecule type" value="Genomic_DNA"/>
</dbReference>
<evidence type="ECO:0000313" key="4">
    <source>
        <dbReference type="Proteomes" id="UP000002171"/>
    </source>
</evidence>
<feature type="transmembrane region" description="Helical" evidence="2">
    <location>
        <begin position="432"/>
        <end position="454"/>
    </location>
</feature>
<feature type="transmembrane region" description="Helical" evidence="2">
    <location>
        <begin position="21"/>
        <end position="41"/>
    </location>
</feature>
<keyword evidence="4" id="KW-1185">Reference proteome</keyword>
<name>A0A7U8C5R9_NEPCE</name>
<evidence type="ECO:0000313" key="3">
    <source>
        <dbReference type="EMBL" id="EAR62012.1"/>
    </source>
</evidence>
<protein>
    <submittedName>
        <fullName evidence="3">Chain length regulator (Capsular polysaccharide biosynthesis)</fullName>
    </submittedName>
</protein>
<evidence type="ECO:0000256" key="2">
    <source>
        <dbReference type="SAM" id="Phobius"/>
    </source>
</evidence>